<dbReference type="GO" id="GO:0005829">
    <property type="term" value="C:cytosol"/>
    <property type="evidence" value="ECO:0007669"/>
    <property type="project" value="TreeGrafter"/>
</dbReference>
<dbReference type="InterPro" id="IPR020013">
    <property type="entry name" value="Flagellar_FlgE/F/G"/>
</dbReference>
<comment type="caution">
    <text evidence="8">The sequence shown here is derived from an EMBL/GenBank/DDBJ whole genome shotgun (WGS) entry which is preliminary data.</text>
</comment>
<dbReference type="NCBIfam" id="TIGR03506">
    <property type="entry name" value="FlgEFG_subfam"/>
    <property type="match status" value="1"/>
</dbReference>
<proteinExistence type="inferred from homology"/>
<dbReference type="GO" id="GO:0009425">
    <property type="term" value="C:bacterial-type flagellum basal body"/>
    <property type="evidence" value="ECO:0007669"/>
    <property type="project" value="UniProtKB-SubCell"/>
</dbReference>
<keyword evidence="8" id="KW-0966">Cell projection</keyword>
<keyword evidence="9" id="KW-1185">Reference proteome</keyword>
<dbReference type="Pfam" id="PF00460">
    <property type="entry name" value="Flg_bb_rod"/>
    <property type="match status" value="1"/>
</dbReference>
<dbReference type="Pfam" id="PF06429">
    <property type="entry name" value="Flg_bbr_C"/>
    <property type="match status" value="1"/>
</dbReference>
<keyword evidence="8" id="KW-0969">Cilium</keyword>
<dbReference type="PANTHER" id="PTHR30435:SF1">
    <property type="entry name" value="FLAGELLAR HOOK PROTEIN FLGE"/>
    <property type="match status" value="1"/>
</dbReference>
<feature type="domain" description="Flagellar basal-body/hook protein C-terminal" evidence="6">
    <location>
        <begin position="886"/>
        <end position="930"/>
    </location>
</feature>
<comment type="similarity">
    <text evidence="2 4">Belongs to the flagella basal body rod proteins family.</text>
</comment>
<keyword evidence="3 4" id="KW-0975">Bacterial flagellum</keyword>
<evidence type="ECO:0000259" key="7">
    <source>
        <dbReference type="Pfam" id="PF22692"/>
    </source>
</evidence>
<dbReference type="InterPro" id="IPR001444">
    <property type="entry name" value="Flag_bb_rod_N"/>
</dbReference>
<dbReference type="GO" id="GO:0009424">
    <property type="term" value="C:bacterial-type flagellum hook"/>
    <property type="evidence" value="ECO:0007669"/>
    <property type="project" value="TreeGrafter"/>
</dbReference>
<gene>
    <name evidence="8" type="ORF">FBZ90_104209</name>
</gene>
<dbReference type="SUPFAM" id="SSF117143">
    <property type="entry name" value="Flagellar hook protein flgE"/>
    <property type="match status" value="1"/>
</dbReference>
<comment type="subcellular location">
    <subcellularLocation>
        <location evidence="1 4">Bacterial flagellum basal body</location>
    </subcellularLocation>
</comment>
<reference evidence="8 9" key="1">
    <citation type="submission" date="2019-06" db="EMBL/GenBank/DDBJ databases">
        <title>Genomic Encyclopedia of Type Strains, Phase IV (KMG-V): Genome sequencing to study the core and pangenomes of soil and plant-associated prokaryotes.</title>
        <authorList>
            <person name="Whitman W."/>
        </authorList>
    </citation>
    <scope>NUCLEOTIDE SEQUENCE [LARGE SCALE GENOMIC DNA]</scope>
    <source>
        <strain evidence="8 9">BR 11622</strain>
    </source>
</reference>
<evidence type="ECO:0000313" key="8">
    <source>
        <dbReference type="EMBL" id="TWB43821.1"/>
    </source>
</evidence>
<dbReference type="InterPro" id="IPR010930">
    <property type="entry name" value="Flg_bb/hook_C_dom"/>
</dbReference>
<name>A0A560HCH7_9PROT</name>
<feature type="domain" description="Flagellar hook protein FlgE/F/G-like D1" evidence="7">
    <location>
        <begin position="84"/>
        <end position="157"/>
    </location>
</feature>
<protein>
    <recommendedName>
        <fullName evidence="4">Flagellar hook protein FlgE</fullName>
    </recommendedName>
</protein>
<accession>A0A560HCH7</accession>
<organism evidence="8 9">
    <name type="scientific">Nitrospirillum amazonense</name>
    <dbReference type="NCBI Taxonomy" id="28077"/>
    <lineage>
        <taxon>Bacteria</taxon>
        <taxon>Pseudomonadati</taxon>
        <taxon>Pseudomonadota</taxon>
        <taxon>Alphaproteobacteria</taxon>
        <taxon>Rhodospirillales</taxon>
        <taxon>Azospirillaceae</taxon>
        <taxon>Nitrospirillum</taxon>
    </lineage>
</organism>
<evidence type="ECO:0000256" key="4">
    <source>
        <dbReference type="RuleBase" id="RU362116"/>
    </source>
</evidence>
<dbReference type="RefSeq" id="WP_145730885.1">
    <property type="nucleotide sequence ID" value="NZ_VITR01000004.1"/>
</dbReference>
<evidence type="ECO:0000259" key="6">
    <source>
        <dbReference type="Pfam" id="PF06429"/>
    </source>
</evidence>
<dbReference type="PANTHER" id="PTHR30435">
    <property type="entry name" value="FLAGELLAR PROTEIN"/>
    <property type="match status" value="1"/>
</dbReference>
<dbReference type="GO" id="GO:0071978">
    <property type="term" value="P:bacterial-type flagellum-dependent swarming motility"/>
    <property type="evidence" value="ECO:0007669"/>
    <property type="project" value="TreeGrafter"/>
</dbReference>
<dbReference type="InterPro" id="IPR037925">
    <property type="entry name" value="FlgE/F/G-like"/>
</dbReference>
<sequence>MSIFGSMSVGISGLQAQSTALSNISDNIANAQTTGFKRIDTSFESLVISASSTQYQAGGVQARPDYVNSVSGTVSSSDTPTNLAIRGNGFFSVSKLTTVNGQTVASGERYYTRDGSFALDSTRTLVNNSGYALNGFAYDSTTGLFATSASPVQVTSDIDSPVPTKEIDVKANLPTNPSGSITPTQVQVYDSAGTAHNVNLTWRQGATAGTWQLGVTADGAQGTASSMPVQGLLSTGFPAASSESSLTPNTLDRAGVKDVTFSTAATSPAFGFNIGDVYSVIINGTTYNQTITKTNAAQFNSMKDIAQALADQINGSDTSSGATASVSSTGALRLTARTPGTDFTAVGTVSNGAITSHTVGTATTIAAGNVSTGVKGSVSQTVVGDSINIDDKYTATVSGTDNAGNPIGPVTVSVTVTPQNINSLVNLSGVMSKLASLVNTDTSTTPSLKGNIAASATNGTLTLTSTNPGPVSVSMTAVDSPDLLNSANTSIYTGNVTGKKETEKLTITGQPGDVGTKYSFDISPPLAQTATVTASTTSGTVPDPTLPTDYTFDFTNGNSSVTATTATSVGQVYTLTLGATTYNLQIKADNIAQYPDLQSAVAGLASQVNNDTSSPFVLNTGASTATSLVLSTRDLGATLATKQVTPPGKAIHVSYTTDGTEASLSDISGKIAALINTQASQQGLGVQALSSGGTITLTGNTNSDSFFTTLPPVIAGQTPGHINLTFGGVLSDGTTAAAGTLSHMDSTSVGTGNATVTADQSNGAAATVGFDIDFGFGLQHFTLNLGNFGQPSGLTQFDGTSINVTSKVQDGSPAGTFKDVQINADGTVLANYDNGRQRTIAKVPIVLFNNPDALSRSTGNVFTETVDSGKARFNDTGVNGAGDIASSSLEGSNVDIASEFTQLIVAQRSYTANTKVITTADDLLQDTINLKR</sequence>
<dbReference type="Pfam" id="PF22692">
    <property type="entry name" value="LlgE_F_G_D1"/>
    <property type="match status" value="1"/>
</dbReference>
<dbReference type="OrthoDB" id="8372879at2"/>
<feature type="domain" description="Flagellar basal body rod protein N-terminal" evidence="5">
    <location>
        <begin position="7"/>
        <end position="37"/>
    </location>
</feature>
<evidence type="ECO:0000256" key="1">
    <source>
        <dbReference type="ARBA" id="ARBA00004117"/>
    </source>
</evidence>
<evidence type="ECO:0000259" key="5">
    <source>
        <dbReference type="Pfam" id="PF00460"/>
    </source>
</evidence>
<evidence type="ECO:0000256" key="2">
    <source>
        <dbReference type="ARBA" id="ARBA00009677"/>
    </source>
</evidence>
<dbReference type="InterPro" id="IPR053967">
    <property type="entry name" value="LlgE_F_G-like_D1"/>
</dbReference>
<dbReference type="AlphaFoldDB" id="A0A560HCH7"/>
<dbReference type="EMBL" id="VITR01000004">
    <property type="protein sequence ID" value="TWB43821.1"/>
    <property type="molecule type" value="Genomic_DNA"/>
</dbReference>
<comment type="function">
    <text evidence="4">A flexible structure which links the flagellar filament to the drive apparatus in the basal body.</text>
</comment>
<dbReference type="Proteomes" id="UP000315751">
    <property type="component" value="Unassembled WGS sequence"/>
</dbReference>
<keyword evidence="8" id="KW-0282">Flagellum</keyword>
<evidence type="ECO:0000313" key="9">
    <source>
        <dbReference type="Proteomes" id="UP000315751"/>
    </source>
</evidence>
<evidence type="ECO:0000256" key="3">
    <source>
        <dbReference type="ARBA" id="ARBA00023143"/>
    </source>
</evidence>